<sequence length="106" mass="12395">MYEETLGVRKMFLEKNIWDAGTYTECAEQETTFAMDVAFAYYRLHIIVIVFAAFSILRDAMARLNPKMKMKCQRKQRCLVKERSTSNRLVYSNASYVPISNQPPKQ</sequence>
<accession>A0A1V9XVI1</accession>
<proteinExistence type="predicted"/>
<evidence type="ECO:0000313" key="3">
    <source>
        <dbReference type="Proteomes" id="UP000192247"/>
    </source>
</evidence>
<dbReference type="Proteomes" id="UP000192247">
    <property type="component" value="Unassembled WGS sequence"/>
</dbReference>
<dbReference type="Gene3D" id="1.10.20.10">
    <property type="entry name" value="Histone, subunit A"/>
    <property type="match status" value="1"/>
</dbReference>
<feature type="transmembrane region" description="Helical" evidence="1">
    <location>
        <begin position="40"/>
        <end position="61"/>
    </location>
</feature>
<dbReference type="InParanoid" id="A0A1V9XVI1"/>
<evidence type="ECO:0000256" key="1">
    <source>
        <dbReference type="SAM" id="Phobius"/>
    </source>
</evidence>
<keyword evidence="3" id="KW-1185">Reference proteome</keyword>
<protein>
    <submittedName>
        <fullName evidence="2">Uncharacterized protein</fullName>
    </submittedName>
</protein>
<reference evidence="2 3" key="1">
    <citation type="journal article" date="2017" name="Gigascience">
        <title>Draft genome of the honey bee ectoparasitic mite, Tropilaelaps mercedesae, is shaped by the parasitic life history.</title>
        <authorList>
            <person name="Dong X."/>
            <person name="Armstrong S.D."/>
            <person name="Xia D."/>
            <person name="Makepeace B.L."/>
            <person name="Darby A.C."/>
            <person name="Kadowaki T."/>
        </authorList>
    </citation>
    <scope>NUCLEOTIDE SEQUENCE [LARGE SCALE GENOMIC DNA]</scope>
    <source>
        <strain evidence="2">Wuxi-XJTLU</strain>
    </source>
</reference>
<dbReference type="AlphaFoldDB" id="A0A1V9XVI1"/>
<name>A0A1V9XVI1_9ACAR</name>
<evidence type="ECO:0000313" key="2">
    <source>
        <dbReference type="EMBL" id="OQR77504.1"/>
    </source>
</evidence>
<keyword evidence="1" id="KW-1133">Transmembrane helix</keyword>
<dbReference type="EMBL" id="MNPL01003439">
    <property type="protein sequence ID" value="OQR77504.1"/>
    <property type="molecule type" value="Genomic_DNA"/>
</dbReference>
<comment type="caution">
    <text evidence="2">The sequence shown here is derived from an EMBL/GenBank/DDBJ whole genome shotgun (WGS) entry which is preliminary data.</text>
</comment>
<dbReference type="GO" id="GO:0046982">
    <property type="term" value="F:protein heterodimerization activity"/>
    <property type="evidence" value="ECO:0007669"/>
    <property type="project" value="InterPro"/>
</dbReference>
<keyword evidence="1" id="KW-0812">Transmembrane</keyword>
<keyword evidence="1" id="KW-0472">Membrane</keyword>
<gene>
    <name evidence="2" type="ORF">BIW11_07052</name>
</gene>
<organism evidence="2 3">
    <name type="scientific">Tropilaelaps mercedesae</name>
    <dbReference type="NCBI Taxonomy" id="418985"/>
    <lineage>
        <taxon>Eukaryota</taxon>
        <taxon>Metazoa</taxon>
        <taxon>Ecdysozoa</taxon>
        <taxon>Arthropoda</taxon>
        <taxon>Chelicerata</taxon>
        <taxon>Arachnida</taxon>
        <taxon>Acari</taxon>
        <taxon>Parasitiformes</taxon>
        <taxon>Mesostigmata</taxon>
        <taxon>Gamasina</taxon>
        <taxon>Dermanyssoidea</taxon>
        <taxon>Laelapidae</taxon>
        <taxon>Tropilaelaps</taxon>
    </lineage>
</organism>
<dbReference type="InterPro" id="IPR009072">
    <property type="entry name" value="Histone-fold"/>
</dbReference>